<gene>
    <name evidence="10" type="ORF">ACFSR6_22390</name>
</gene>
<feature type="domain" description="Histidine kinase" evidence="9">
    <location>
        <begin position="263"/>
        <end position="483"/>
    </location>
</feature>
<dbReference type="EC" id="2.7.13.3" evidence="2"/>
<keyword evidence="6" id="KW-0902">Two-component regulatory system</keyword>
<dbReference type="SUPFAM" id="SSF55874">
    <property type="entry name" value="ATPase domain of HSP90 chaperone/DNA topoisomerase II/histidine kinase"/>
    <property type="match status" value="1"/>
</dbReference>
<reference evidence="11" key="1">
    <citation type="journal article" date="2019" name="Int. J. Syst. Evol. Microbiol.">
        <title>The Global Catalogue of Microorganisms (GCM) 10K type strain sequencing project: providing services to taxonomists for standard genome sequencing and annotation.</title>
        <authorList>
            <consortium name="The Broad Institute Genomics Platform"/>
            <consortium name="The Broad Institute Genome Sequencing Center for Infectious Disease"/>
            <person name="Wu L."/>
            <person name="Ma J."/>
        </authorList>
    </citation>
    <scope>NUCLEOTIDE SEQUENCE [LARGE SCALE GENOMIC DNA]</scope>
    <source>
        <strain evidence="11">KCTC 42866</strain>
    </source>
</reference>
<keyword evidence="11" id="KW-1185">Reference proteome</keyword>
<dbReference type="InterPro" id="IPR005467">
    <property type="entry name" value="His_kinase_dom"/>
</dbReference>
<evidence type="ECO:0000256" key="7">
    <source>
        <dbReference type="SAM" id="MobiDB-lite"/>
    </source>
</evidence>
<keyword evidence="3" id="KW-0597">Phosphoprotein</keyword>
<comment type="caution">
    <text evidence="10">The sequence shown here is derived from an EMBL/GenBank/DDBJ whole genome shotgun (WGS) entry which is preliminary data.</text>
</comment>
<keyword evidence="8" id="KW-0812">Transmembrane</keyword>
<dbReference type="InterPro" id="IPR004358">
    <property type="entry name" value="Sig_transdc_His_kin-like_C"/>
</dbReference>
<dbReference type="PANTHER" id="PTHR45453:SF1">
    <property type="entry name" value="PHOSPHATE REGULON SENSOR PROTEIN PHOR"/>
    <property type="match status" value="1"/>
</dbReference>
<name>A0ABW5MUF0_9SPHI</name>
<sequence>MKWLTSRYVFPLAVVTLIISLCLQCAWIRQLYVAQKKSVATALESIVSDASRRVIYQSIAKGHEKSIRFQQFFLSPEWLALRQAFDELKVDNLRSQFHYGITNDSSVVEMKMSFLNDPKKKNSHHSSIAITDGKSQQEVSQQDQRDLKVMDSLVNHRLDLLGFHIDRSYALYDYSDGKLVKGKTVSNAKSAFLSGKYTYNLKFQNRYQLVVPTITWLIIYQMKYYLISSFMMLVLTAVAFYLLIRLMKNQQLYAQAKMSFTSNMTHELQTPISTIAVALESISKYHLIDEPGKLENYINISRHELQRLQAMIEKVLKQEQMDIGKTKLQFSLIDIQSLLKQVMLSMDIQVREKNMQLILVPVNEPYFIKGDAMHIANVCYNLIDNALKYSPAQSRIEVSCSIADHELTISFKDNGPGIKEIYHQQVFERFFRIFNQDNIHNVKGSGLGLHYVKQVVTLHGGRVALQSKIGKGSNFMIILPLYEEN</sequence>
<dbReference type="InterPro" id="IPR003661">
    <property type="entry name" value="HisK_dim/P_dom"/>
</dbReference>
<evidence type="ECO:0000256" key="6">
    <source>
        <dbReference type="ARBA" id="ARBA00023012"/>
    </source>
</evidence>
<dbReference type="PROSITE" id="PS50109">
    <property type="entry name" value="HIS_KIN"/>
    <property type="match status" value="1"/>
</dbReference>
<evidence type="ECO:0000256" key="4">
    <source>
        <dbReference type="ARBA" id="ARBA00022679"/>
    </source>
</evidence>
<dbReference type="InterPro" id="IPR050351">
    <property type="entry name" value="BphY/WalK/GraS-like"/>
</dbReference>
<evidence type="ECO:0000256" key="8">
    <source>
        <dbReference type="SAM" id="Phobius"/>
    </source>
</evidence>
<dbReference type="Pfam" id="PF00512">
    <property type="entry name" value="HisKA"/>
    <property type="match status" value="1"/>
</dbReference>
<accession>A0ABW5MUF0</accession>
<organism evidence="10 11">
    <name type="scientific">Pedobacter vanadiisoli</name>
    <dbReference type="NCBI Taxonomy" id="1761975"/>
    <lineage>
        <taxon>Bacteria</taxon>
        <taxon>Pseudomonadati</taxon>
        <taxon>Bacteroidota</taxon>
        <taxon>Sphingobacteriia</taxon>
        <taxon>Sphingobacteriales</taxon>
        <taxon>Sphingobacteriaceae</taxon>
        <taxon>Pedobacter</taxon>
    </lineage>
</organism>
<dbReference type="SMART" id="SM00387">
    <property type="entry name" value="HATPase_c"/>
    <property type="match status" value="1"/>
</dbReference>
<dbReference type="Gene3D" id="3.30.565.10">
    <property type="entry name" value="Histidine kinase-like ATPase, C-terminal domain"/>
    <property type="match status" value="1"/>
</dbReference>
<evidence type="ECO:0000256" key="5">
    <source>
        <dbReference type="ARBA" id="ARBA00022777"/>
    </source>
</evidence>
<dbReference type="CDD" id="cd00075">
    <property type="entry name" value="HATPase"/>
    <property type="match status" value="1"/>
</dbReference>
<feature type="region of interest" description="Disordered" evidence="7">
    <location>
        <begin position="117"/>
        <end position="141"/>
    </location>
</feature>
<dbReference type="InterPro" id="IPR036890">
    <property type="entry name" value="HATPase_C_sf"/>
</dbReference>
<keyword evidence="5 10" id="KW-0418">Kinase</keyword>
<dbReference type="Gene3D" id="1.10.287.130">
    <property type="match status" value="1"/>
</dbReference>
<dbReference type="InterPro" id="IPR036097">
    <property type="entry name" value="HisK_dim/P_sf"/>
</dbReference>
<keyword evidence="8" id="KW-0472">Membrane</keyword>
<dbReference type="EMBL" id="JBHULL010000044">
    <property type="protein sequence ID" value="MFD2585264.1"/>
    <property type="molecule type" value="Genomic_DNA"/>
</dbReference>
<dbReference type="GO" id="GO:0016301">
    <property type="term" value="F:kinase activity"/>
    <property type="evidence" value="ECO:0007669"/>
    <property type="project" value="UniProtKB-KW"/>
</dbReference>
<dbReference type="CDD" id="cd00082">
    <property type="entry name" value="HisKA"/>
    <property type="match status" value="1"/>
</dbReference>
<feature type="compositionally biased region" description="Polar residues" evidence="7">
    <location>
        <begin position="125"/>
        <end position="141"/>
    </location>
</feature>
<proteinExistence type="predicted"/>
<keyword evidence="4" id="KW-0808">Transferase</keyword>
<dbReference type="PANTHER" id="PTHR45453">
    <property type="entry name" value="PHOSPHATE REGULON SENSOR PROTEIN PHOR"/>
    <property type="match status" value="1"/>
</dbReference>
<evidence type="ECO:0000256" key="3">
    <source>
        <dbReference type="ARBA" id="ARBA00022553"/>
    </source>
</evidence>
<protein>
    <recommendedName>
        <fullName evidence="2">histidine kinase</fullName>
        <ecNumber evidence="2">2.7.13.3</ecNumber>
    </recommendedName>
</protein>
<evidence type="ECO:0000313" key="10">
    <source>
        <dbReference type="EMBL" id="MFD2585264.1"/>
    </source>
</evidence>
<evidence type="ECO:0000256" key="2">
    <source>
        <dbReference type="ARBA" id="ARBA00012438"/>
    </source>
</evidence>
<evidence type="ECO:0000313" key="11">
    <source>
        <dbReference type="Proteomes" id="UP001597461"/>
    </source>
</evidence>
<dbReference type="SUPFAM" id="SSF47384">
    <property type="entry name" value="Homodimeric domain of signal transducing histidine kinase"/>
    <property type="match status" value="1"/>
</dbReference>
<dbReference type="PRINTS" id="PR00344">
    <property type="entry name" value="BCTRLSENSOR"/>
</dbReference>
<dbReference type="SMART" id="SM00388">
    <property type="entry name" value="HisKA"/>
    <property type="match status" value="1"/>
</dbReference>
<feature type="transmembrane region" description="Helical" evidence="8">
    <location>
        <begin position="224"/>
        <end position="244"/>
    </location>
</feature>
<evidence type="ECO:0000256" key="1">
    <source>
        <dbReference type="ARBA" id="ARBA00000085"/>
    </source>
</evidence>
<evidence type="ECO:0000259" key="9">
    <source>
        <dbReference type="PROSITE" id="PS50109"/>
    </source>
</evidence>
<dbReference type="InterPro" id="IPR003594">
    <property type="entry name" value="HATPase_dom"/>
</dbReference>
<dbReference type="Proteomes" id="UP001597461">
    <property type="component" value="Unassembled WGS sequence"/>
</dbReference>
<dbReference type="RefSeq" id="WP_379083207.1">
    <property type="nucleotide sequence ID" value="NZ_JBHULL010000044.1"/>
</dbReference>
<feature type="transmembrane region" description="Helical" evidence="8">
    <location>
        <begin position="6"/>
        <end position="28"/>
    </location>
</feature>
<keyword evidence="8" id="KW-1133">Transmembrane helix</keyword>
<comment type="catalytic activity">
    <reaction evidence="1">
        <text>ATP + protein L-histidine = ADP + protein N-phospho-L-histidine.</text>
        <dbReference type="EC" id="2.7.13.3"/>
    </reaction>
</comment>
<dbReference type="Pfam" id="PF02518">
    <property type="entry name" value="HATPase_c"/>
    <property type="match status" value="1"/>
</dbReference>